<protein>
    <recommendedName>
        <fullName evidence="3">F-box domain-containing protein</fullName>
    </recommendedName>
</protein>
<dbReference type="AlphaFoldDB" id="A0A0D7B090"/>
<dbReference type="Gene3D" id="1.20.1280.50">
    <property type="match status" value="1"/>
</dbReference>
<dbReference type="InterPro" id="IPR032675">
    <property type="entry name" value="LRR_dom_sf"/>
</dbReference>
<reference evidence="1 2" key="1">
    <citation type="journal article" date="2015" name="Fungal Genet. Biol.">
        <title>Evolution of novel wood decay mechanisms in Agaricales revealed by the genome sequences of Fistulina hepatica and Cylindrobasidium torrendii.</title>
        <authorList>
            <person name="Floudas D."/>
            <person name="Held B.W."/>
            <person name="Riley R."/>
            <person name="Nagy L.G."/>
            <person name="Koehler G."/>
            <person name="Ransdell A.S."/>
            <person name="Younus H."/>
            <person name="Chow J."/>
            <person name="Chiniquy J."/>
            <person name="Lipzen A."/>
            <person name="Tritt A."/>
            <person name="Sun H."/>
            <person name="Haridas S."/>
            <person name="LaButti K."/>
            <person name="Ohm R.A."/>
            <person name="Kues U."/>
            <person name="Blanchette R.A."/>
            <person name="Grigoriev I.V."/>
            <person name="Minto R.E."/>
            <person name="Hibbett D.S."/>
        </authorList>
    </citation>
    <scope>NUCLEOTIDE SEQUENCE [LARGE SCALE GENOMIC DNA]</scope>
    <source>
        <strain evidence="1 2">FP15055 ss-10</strain>
    </source>
</reference>
<gene>
    <name evidence="1" type="ORF">CYLTODRAFT_425937</name>
</gene>
<evidence type="ECO:0008006" key="3">
    <source>
        <dbReference type="Google" id="ProtNLM"/>
    </source>
</evidence>
<organism evidence="1 2">
    <name type="scientific">Cylindrobasidium torrendii FP15055 ss-10</name>
    <dbReference type="NCBI Taxonomy" id="1314674"/>
    <lineage>
        <taxon>Eukaryota</taxon>
        <taxon>Fungi</taxon>
        <taxon>Dikarya</taxon>
        <taxon>Basidiomycota</taxon>
        <taxon>Agaricomycotina</taxon>
        <taxon>Agaricomycetes</taxon>
        <taxon>Agaricomycetidae</taxon>
        <taxon>Agaricales</taxon>
        <taxon>Marasmiineae</taxon>
        <taxon>Physalacriaceae</taxon>
        <taxon>Cylindrobasidium</taxon>
    </lineage>
</organism>
<dbReference type="OrthoDB" id="3139566at2759"/>
<sequence>MPTPKLYLDPPLRSFIAELPDELLQEIFRYFRPSTTTTAPETPIRVRVVCKETLNTTSLSTPWLLSYVCQRWRNIAISHSVLWSWLILDFAEYDKQKSKIHVLYRLALHLERSGTQQLSVSIVDRRDDIRHDTTCPSFQAMYVFPMLKPTTTRWRVLELDGGVAMAIWFQNSKFDQLRALTLFLHGFEPEADAKMTTFKDAPNLRRLDLLGMYPMEMPWSTIRTYVTTQGGVSLLRHMENLTVLDLTGCAADPVALANAFMDFHDFAPVTLPNVVKLILAEYKYKVPSGFNKALTQNLRMPSLREVCLILSAGDVSVPVFMHDSAAGVTYVMIEMWHDMEKQQCDDIIEMLKGMSKIEELNFTKAANPAILEALKASACGDILVPNLNYLTVNSETMVNNGSLMYDMVVSRDLAAEKSKPKDDPARLSARCKILQDVFFLDGPHGWWEDDDRVDPVFVDKWNLLIYGDEDEDERGEVNESDPKQLDV</sequence>
<dbReference type="Gene3D" id="3.80.10.10">
    <property type="entry name" value="Ribonuclease Inhibitor"/>
    <property type="match status" value="1"/>
</dbReference>
<dbReference type="SUPFAM" id="SSF52047">
    <property type="entry name" value="RNI-like"/>
    <property type="match status" value="1"/>
</dbReference>
<dbReference type="Proteomes" id="UP000054007">
    <property type="component" value="Unassembled WGS sequence"/>
</dbReference>
<proteinExistence type="predicted"/>
<evidence type="ECO:0000313" key="1">
    <source>
        <dbReference type="EMBL" id="KIY63625.1"/>
    </source>
</evidence>
<keyword evidence="2" id="KW-1185">Reference proteome</keyword>
<accession>A0A0D7B090</accession>
<dbReference type="EMBL" id="KN880683">
    <property type="protein sequence ID" value="KIY63625.1"/>
    <property type="molecule type" value="Genomic_DNA"/>
</dbReference>
<evidence type="ECO:0000313" key="2">
    <source>
        <dbReference type="Proteomes" id="UP000054007"/>
    </source>
</evidence>
<name>A0A0D7B090_9AGAR</name>